<accession>A0ABD3RF43</accession>
<feature type="transmembrane region" description="Helical" evidence="5">
    <location>
        <begin position="166"/>
        <end position="186"/>
    </location>
</feature>
<sequence>MSPYLSGLIQLTIVSGAIHQISFSTFSTLPFAVGSVQDAGLIFLSSMSSNLVKILRKDGADDATILATVTIGLGIYTALLGLALILVGRFRLASYCKLLPSSVVGGYLGYIGFFCGQAGLALMAEVDVSGLTEWGKFLDVDALVLMTPGVIGGFVVYYSVRTFRHMAVLPTCIVMLMIMFYAALWATGTNVRDATEYGWINRNFNDSPAWYHTWEYLRVEKVVWTALPSQALTLGECRGQFPGVCNVRCCSDSGTNVSQTKLYTPPVAMICVVSLSSSLDIAAIEIELRRPLDYNHELKTVGISNIISGLTGGYTGSYIFSQSIFSLKMGIRSRLMGYVLAFTMLAFWMIPIDVLCYVPNFFFGSMLLMICLDLMFEWLIDVRGELTSAEYATVLATFALLQILGLEFGIIAGCVLHFAMLRMGYDIGNDESVNMDDAVAIANYKACNSKREIVRPEGRR</sequence>
<feature type="transmembrane region" description="Helical" evidence="5">
    <location>
        <begin position="65"/>
        <end position="87"/>
    </location>
</feature>
<proteinExistence type="predicted"/>
<dbReference type="InterPro" id="IPR011547">
    <property type="entry name" value="SLC26A/SulP_dom"/>
</dbReference>
<evidence type="ECO:0000259" key="6">
    <source>
        <dbReference type="Pfam" id="PF00916"/>
    </source>
</evidence>
<evidence type="ECO:0000256" key="1">
    <source>
        <dbReference type="ARBA" id="ARBA00004141"/>
    </source>
</evidence>
<name>A0ABD3RF43_9STRA</name>
<dbReference type="InterPro" id="IPR052706">
    <property type="entry name" value="Membrane-Transporter-like"/>
</dbReference>
<evidence type="ECO:0000256" key="5">
    <source>
        <dbReference type="SAM" id="Phobius"/>
    </source>
</evidence>
<keyword evidence="4 5" id="KW-0472">Membrane</keyword>
<dbReference type="GO" id="GO:0016020">
    <property type="term" value="C:membrane"/>
    <property type="evidence" value="ECO:0007669"/>
    <property type="project" value="UniProtKB-SubCell"/>
</dbReference>
<dbReference type="PANTHER" id="PTHR43310:SF2">
    <property type="entry name" value="SLC26A_SULP TRANSPORTER DOMAIN-CONTAINING PROTEIN"/>
    <property type="match status" value="1"/>
</dbReference>
<dbReference type="AlphaFoldDB" id="A0ABD3RF43"/>
<reference evidence="7 8" key="1">
    <citation type="submission" date="2024-10" db="EMBL/GenBank/DDBJ databases">
        <title>Updated reference genomes for cyclostephanoid diatoms.</title>
        <authorList>
            <person name="Roberts W.R."/>
            <person name="Alverson A.J."/>
        </authorList>
    </citation>
    <scope>NUCLEOTIDE SEQUENCE [LARGE SCALE GENOMIC DNA]</scope>
    <source>
        <strain evidence="7 8">AJA228-03</strain>
    </source>
</reference>
<feature type="transmembrane region" description="Helical" evidence="5">
    <location>
        <begin position="140"/>
        <end position="160"/>
    </location>
</feature>
<comment type="caution">
    <text evidence="7">The sequence shown here is derived from an EMBL/GenBank/DDBJ whole genome shotgun (WGS) entry which is preliminary data.</text>
</comment>
<organism evidence="7 8">
    <name type="scientific">Cyclostephanos tholiformis</name>
    <dbReference type="NCBI Taxonomy" id="382380"/>
    <lineage>
        <taxon>Eukaryota</taxon>
        <taxon>Sar</taxon>
        <taxon>Stramenopiles</taxon>
        <taxon>Ochrophyta</taxon>
        <taxon>Bacillariophyta</taxon>
        <taxon>Coscinodiscophyceae</taxon>
        <taxon>Thalassiosirophycidae</taxon>
        <taxon>Stephanodiscales</taxon>
        <taxon>Stephanodiscaceae</taxon>
        <taxon>Cyclostephanos</taxon>
    </lineage>
</organism>
<feature type="domain" description="SLC26A/SulP transporter" evidence="6">
    <location>
        <begin position="31"/>
        <end position="382"/>
    </location>
</feature>
<dbReference type="PANTHER" id="PTHR43310">
    <property type="entry name" value="SULFATE TRANSPORTER YBAR-RELATED"/>
    <property type="match status" value="1"/>
</dbReference>
<protein>
    <recommendedName>
        <fullName evidence="6">SLC26A/SulP transporter domain-containing protein</fullName>
    </recommendedName>
</protein>
<comment type="subcellular location">
    <subcellularLocation>
        <location evidence="1">Membrane</location>
        <topology evidence="1">Multi-pass membrane protein</topology>
    </subcellularLocation>
</comment>
<evidence type="ECO:0000313" key="8">
    <source>
        <dbReference type="Proteomes" id="UP001530377"/>
    </source>
</evidence>
<keyword evidence="3 5" id="KW-1133">Transmembrane helix</keyword>
<keyword evidence="8" id="KW-1185">Reference proteome</keyword>
<keyword evidence="2 5" id="KW-0812">Transmembrane</keyword>
<evidence type="ECO:0000313" key="7">
    <source>
        <dbReference type="EMBL" id="KAL3808976.1"/>
    </source>
</evidence>
<dbReference type="EMBL" id="JALLPB020000453">
    <property type="protein sequence ID" value="KAL3808976.1"/>
    <property type="molecule type" value="Genomic_DNA"/>
</dbReference>
<feature type="transmembrane region" description="Helical" evidence="5">
    <location>
        <begin position="392"/>
        <end position="420"/>
    </location>
</feature>
<feature type="transmembrane region" description="Helical" evidence="5">
    <location>
        <begin position="107"/>
        <end position="128"/>
    </location>
</feature>
<evidence type="ECO:0000256" key="2">
    <source>
        <dbReference type="ARBA" id="ARBA00022692"/>
    </source>
</evidence>
<evidence type="ECO:0000256" key="4">
    <source>
        <dbReference type="ARBA" id="ARBA00023136"/>
    </source>
</evidence>
<feature type="transmembrane region" description="Helical" evidence="5">
    <location>
        <begin position="361"/>
        <end position="380"/>
    </location>
</feature>
<evidence type="ECO:0000256" key="3">
    <source>
        <dbReference type="ARBA" id="ARBA00022989"/>
    </source>
</evidence>
<gene>
    <name evidence="7" type="ORF">ACHAXA_005168</name>
</gene>
<dbReference type="Proteomes" id="UP001530377">
    <property type="component" value="Unassembled WGS sequence"/>
</dbReference>
<feature type="transmembrane region" description="Helical" evidence="5">
    <location>
        <begin position="335"/>
        <end position="355"/>
    </location>
</feature>
<dbReference type="Pfam" id="PF00916">
    <property type="entry name" value="Sulfate_transp"/>
    <property type="match status" value="1"/>
</dbReference>